<sequence>MVKFEKPAKSDDMLVVQLIERKLLIDQPEKVKIYLSHIGYYRLSGYMHPFLKRDGTAEFKEGIHFSEVLDHYLFDRRLRQTLLDMCERIEISVKTNLCNIMALKHGSHWYLDGTHFRKYEHHQQFLKDVEEYCIECHDPFIKHYLRKYSEPSLPPIWMVVQILTFGQISKLYDNLKASQERSAIAYCYAITPGLFESWLKSISFIRNCCAHHNRLWNKHLPLKPIIPTDKDKCFLASVNEDTNKRLYGTLSCMLAMLAKINPNASCKKRLKKLFKEYPQVNLAEMGFTVDWEDSMIWKD</sequence>
<proteinExistence type="predicted"/>
<comment type="caution">
    <text evidence="1">The sequence shown here is derived from an EMBL/GenBank/DDBJ whole genome shotgun (WGS) entry which is preliminary data.</text>
</comment>
<dbReference type="EMBL" id="JAHESE010000001">
    <property type="protein sequence ID" value="MBT1706627.1"/>
    <property type="molecule type" value="Genomic_DNA"/>
</dbReference>
<name>A0AAP2DUX3_9BACT</name>
<dbReference type="Pfam" id="PF07751">
    <property type="entry name" value="Abi_2"/>
    <property type="match status" value="1"/>
</dbReference>
<dbReference type="RefSeq" id="WP_254082220.1">
    <property type="nucleotide sequence ID" value="NZ_JAHESE010000001.1"/>
</dbReference>
<evidence type="ECO:0000313" key="1">
    <source>
        <dbReference type="EMBL" id="MBT1706627.1"/>
    </source>
</evidence>
<dbReference type="InterPro" id="IPR011664">
    <property type="entry name" value="Abi_system_AbiD/AbiF-like"/>
</dbReference>
<dbReference type="InterPro" id="IPR017034">
    <property type="entry name" value="Abi_system_AbiD/AbiF"/>
</dbReference>
<accession>A0AAP2DUX3</accession>
<evidence type="ECO:0000313" key="2">
    <source>
        <dbReference type="Proteomes" id="UP001319080"/>
    </source>
</evidence>
<keyword evidence="2" id="KW-1185">Reference proteome</keyword>
<gene>
    <name evidence="1" type="ORF">KK062_00250</name>
</gene>
<organism evidence="1 2">
    <name type="scientific">Dawidia cretensis</name>
    <dbReference type="NCBI Taxonomy" id="2782350"/>
    <lineage>
        <taxon>Bacteria</taxon>
        <taxon>Pseudomonadati</taxon>
        <taxon>Bacteroidota</taxon>
        <taxon>Cytophagia</taxon>
        <taxon>Cytophagales</taxon>
        <taxon>Chryseotaleaceae</taxon>
        <taxon>Dawidia</taxon>
    </lineage>
</organism>
<dbReference type="PIRSF" id="PIRSF034934">
    <property type="entry name" value="AbiF_AbiD"/>
    <property type="match status" value="1"/>
</dbReference>
<dbReference type="AlphaFoldDB" id="A0AAP2DUX3"/>
<dbReference type="Proteomes" id="UP001319080">
    <property type="component" value="Unassembled WGS sequence"/>
</dbReference>
<reference evidence="1 2" key="1">
    <citation type="submission" date="2021-05" db="EMBL/GenBank/DDBJ databases">
        <title>A Polyphasic approach of four new species of the genus Ohtaekwangia: Ohtaekwangia histidinii sp. nov., Ohtaekwangia cretensis sp. nov., Ohtaekwangia indiensis sp. nov., Ohtaekwangia reichenbachii sp. nov. from diverse environment.</title>
        <authorList>
            <person name="Octaviana S."/>
        </authorList>
    </citation>
    <scope>NUCLEOTIDE SEQUENCE [LARGE SCALE GENOMIC DNA]</scope>
    <source>
        <strain evidence="1 2">PWU5</strain>
    </source>
</reference>
<protein>
    <submittedName>
        <fullName evidence="1">Abi family protein</fullName>
    </submittedName>
</protein>